<proteinExistence type="predicted"/>
<dbReference type="AlphaFoldDB" id="A0A8J2YA99"/>
<feature type="compositionally biased region" description="Polar residues" evidence="1">
    <location>
        <begin position="27"/>
        <end position="43"/>
    </location>
</feature>
<evidence type="ECO:0000313" key="3">
    <source>
        <dbReference type="Proteomes" id="UP000625210"/>
    </source>
</evidence>
<organism evidence="2 3">
    <name type="scientific">Marinithermofilum abyssi</name>
    <dbReference type="NCBI Taxonomy" id="1571185"/>
    <lineage>
        <taxon>Bacteria</taxon>
        <taxon>Bacillati</taxon>
        <taxon>Bacillota</taxon>
        <taxon>Bacilli</taxon>
        <taxon>Bacillales</taxon>
        <taxon>Thermoactinomycetaceae</taxon>
        <taxon>Marinithermofilum</taxon>
    </lineage>
</organism>
<dbReference type="EMBL" id="BMHQ01000002">
    <property type="protein sequence ID" value="GGE09438.1"/>
    <property type="molecule type" value="Genomic_DNA"/>
</dbReference>
<comment type="caution">
    <text evidence="2">The sequence shown here is derived from an EMBL/GenBank/DDBJ whole genome shotgun (WGS) entry which is preliminary data.</text>
</comment>
<evidence type="ECO:0000313" key="2">
    <source>
        <dbReference type="EMBL" id="GGE09438.1"/>
    </source>
</evidence>
<reference evidence="2" key="2">
    <citation type="submission" date="2020-09" db="EMBL/GenBank/DDBJ databases">
        <authorList>
            <person name="Sun Q."/>
            <person name="Zhou Y."/>
        </authorList>
    </citation>
    <scope>NUCLEOTIDE SEQUENCE</scope>
    <source>
        <strain evidence="2">CGMCC 1.15179</strain>
    </source>
</reference>
<dbReference type="Proteomes" id="UP000625210">
    <property type="component" value="Unassembled WGS sequence"/>
</dbReference>
<keyword evidence="3" id="KW-1185">Reference proteome</keyword>
<sequence>MAENSIIQQRRHRGNAVEEAGDIRQMSPANQKIQQQRGANGND</sequence>
<name>A0A8J2YA99_9BACL</name>
<accession>A0A8J2YA99</accession>
<protein>
    <submittedName>
        <fullName evidence="2">Uncharacterized protein</fullName>
    </submittedName>
</protein>
<evidence type="ECO:0000256" key="1">
    <source>
        <dbReference type="SAM" id="MobiDB-lite"/>
    </source>
</evidence>
<reference evidence="2" key="1">
    <citation type="journal article" date="2014" name="Int. J. Syst. Evol. Microbiol.">
        <title>Complete genome sequence of Corynebacterium casei LMG S-19264T (=DSM 44701T), isolated from a smear-ripened cheese.</title>
        <authorList>
            <consortium name="US DOE Joint Genome Institute (JGI-PGF)"/>
            <person name="Walter F."/>
            <person name="Albersmeier A."/>
            <person name="Kalinowski J."/>
            <person name="Ruckert C."/>
        </authorList>
    </citation>
    <scope>NUCLEOTIDE SEQUENCE</scope>
    <source>
        <strain evidence="2">CGMCC 1.15179</strain>
    </source>
</reference>
<gene>
    <name evidence="2" type="ORF">GCM10011571_08400</name>
</gene>
<feature type="region of interest" description="Disordered" evidence="1">
    <location>
        <begin position="1"/>
        <end position="43"/>
    </location>
</feature>